<dbReference type="RefSeq" id="XP_017997026.1">
    <property type="nucleotide sequence ID" value="XM_018143643.1"/>
</dbReference>
<keyword evidence="3" id="KW-1185">Reference proteome</keyword>
<dbReference type="InterPro" id="IPR025363">
    <property type="entry name" value="DUF4267"/>
</dbReference>
<dbReference type="OrthoDB" id="5594884at2759"/>
<evidence type="ECO:0000256" key="1">
    <source>
        <dbReference type="SAM" id="MobiDB-lite"/>
    </source>
</evidence>
<accession>A0A0N1H5K1</accession>
<dbReference type="EMBL" id="LFJN01000026">
    <property type="protein sequence ID" value="KPI37063.1"/>
    <property type="molecule type" value="Genomic_DNA"/>
</dbReference>
<name>A0A0N1H5K1_9EURO</name>
<evidence type="ECO:0000313" key="2">
    <source>
        <dbReference type="EMBL" id="KPI37063.1"/>
    </source>
</evidence>
<comment type="caution">
    <text evidence="2">The sequence shown here is derived from an EMBL/GenBank/DDBJ whole genome shotgun (WGS) entry which is preliminary data.</text>
</comment>
<feature type="compositionally biased region" description="Basic and acidic residues" evidence="1">
    <location>
        <begin position="55"/>
        <end position="66"/>
    </location>
</feature>
<feature type="region of interest" description="Disordered" evidence="1">
    <location>
        <begin position="44"/>
        <end position="68"/>
    </location>
</feature>
<dbReference type="Proteomes" id="UP000038010">
    <property type="component" value="Unassembled WGS sequence"/>
</dbReference>
<organism evidence="2 3">
    <name type="scientific">Cyphellophora attinorum</name>
    <dbReference type="NCBI Taxonomy" id="1664694"/>
    <lineage>
        <taxon>Eukaryota</taxon>
        <taxon>Fungi</taxon>
        <taxon>Dikarya</taxon>
        <taxon>Ascomycota</taxon>
        <taxon>Pezizomycotina</taxon>
        <taxon>Eurotiomycetes</taxon>
        <taxon>Chaetothyriomycetidae</taxon>
        <taxon>Chaetothyriales</taxon>
        <taxon>Cyphellophoraceae</taxon>
        <taxon>Cyphellophora</taxon>
    </lineage>
</organism>
<dbReference type="GeneID" id="28735523"/>
<dbReference type="VEuPathDB" id="FungiDB:AB675_3580"/>
<protein>
    <submittedName>
        <fullName evidence="2">Uncharacterized protein</fullName>
    </submittedName>
</protein>
<dbReference type="Pfam" id="PF14087">
    <property type="entry name" value="DUF4267"/>
    <property type="match status" value="1"/>
</dbReference>
<feature type="compositionally biased region" description="Low complexity" evidence="1">
    <location>
        <begin position="44"/>
        <end position="54"/>
    </location>
</feature>
<proteinExistence type="predicted"/>
<dbReference type="AlphaFoldDB" id="A0A0N1H5K1"/>
<gene>
    <name evidence="2" type="ORF">AB675_3580</name>
</gene>
<sequence length="164" mass="16523">MPTILAIFQTISLIFAVASIATGLQALFDSHGFAKAFGIPIPSSPSATSGASAKSIDDPPSKRMKDDDADVSTRAAVAAASYVSLLGTRQLAQGLILVVFAAQGKWVETAQILCVLGVVVACTDGVVLSRRVGSTGKGSLGKGLFHAGPGLGIAGVAALSLIWG</sequence>
<reference evidence="2 3" key="1">
    <citation type="submission" date="2015-06" db="EMBL/GenBank/DDBJ databases">
        <title>Draft genome of the ant-associated black yeast Phialophora attae CBS 131958.</title>
        <authorList>
            <person name="Moreno L.F."/>
            <person name="Stielow B.J."/>
            <person name="de Hoog S."/>
            <person name="Vicente V.A."/>
            <person name="Weiss V.A."/>
            <person name="de Vries M."/>
            <person name="Cruz L.M."/>
            <person name="Souza E.M."/>
        </authorList>
    </citation>
    <scope>NUCLEOTIDE SEQUENCE [LARGE SCALE GENOMIC DNA]</scope>
    <source>
        <strain evidence="2 3">CBS 131958</strain>
    </source>
</reference>
<evidence type="ECO:0000313" key="3">
    <source>
        <dbReference type="Proteomes" id="UP000038010"/>
    </source>
</evidence>